<reference evidence="6 7" key="1">
    <citation type="submission" date="2021-07" db="EMBL/GenBank/DDBJ databases">
        <title>Mesonia aestuariivivens sp. nov., isolated from a tidal flat.</title>
        <authorList>
            <person name="Kim Y.-O."/>
            <person name="Yoon J.-H."/>
        </authorList>
    </citation>
    <scope>NUCLEOTIDE SEQUENCE [LARGE SCALE GENOMIC DNA]</scope>
    <source>
        <strain evidence="6 7">JHPTF-M18</strain>
    </source>
</reference>
<keyword evidence="7" id="KW-1185">Reference proteome</keyword>
<dbReference type="Proteomes" id="UP000719267">
    <property type="component" value="Unassembled WGS sequence"/>
</dbReference>
<keyword evidence="3" id="KW-0520">NAD</keyword>
<name>A0ABS6VXI5_9FLAO</name>
<dbReference type="NCBIfam" id="NF006929">
    <property type="entry name" value="PRK09414.1"/>
    <property type="match status" value="1"/>
</dbReference>
<organism evidence="6 7">
    <name type="scientific">Mesonia aestuariivivens</name>
    <dbReference type="NCBI Taxonomy" id="2796128"/>
    <lineage>
        <taxon>Bacteria</taxon>
        <taxon>Pseudomonadati</taxon>
        <taxon>Bacteroidota</taxon>
        <taxon>Flavobacteriia</taxon>
        <taxon>Flavobacteriales</taxon>
        <taxon>Flavobacteriaceae</taxon>
        <taxon>Mesonia</taxon>
    </lineage>
</organism>
<dbReference type="Pfam" id="PF00208">
    <property type="entry name" value="ELFV_dehydrog"/>
    <property type="match status" value="1"/>
</dbReference>
<dbReference type="CDD" id="cd05313">
    <property type="entry name" value="NAD_bind_2_Glu_DH"/>
    <property type="match status" value="1"/>
</dbReference>
<gene>
    <name evidence="6" type="primary">gdhA</name>
    <name evidence="6" type="ORF">KW502_00625</name>
</gene>
<dbReference type="InterPro" id="IPR006097">
    <property type="entry name" value="Glu/Leu/Phe/Val/Trp_DH_dimer"/>
</dbReference>
<dbReference type="PROSITE" id="PS00074">
    <property type="entry name" value="GLFV_DEHYDROGENASE"/>
    <property type="match status" value="1"/>
</dbReference>
<sequence length="446" mass="49156">MKKNVQDFLDKVSKRNAHEPEFMQAVHEVAETIIPFIEENEKYQNQMLLERMVEPERVIMFRVPWTDDNGDIQINRGFRIQMNSAIGPYKGGLRFHPSVNLSILKFLAFEQVFKNSLTTLPMGGGKGGSDFDPKGKSDKEVMRFCQSFMTELAKHIGANTDVPAGDIGVGGREIGYMFGQYKRLQNEFTGILTGKGLSYGGSLIRPEATGYGNVYFAQNMLKTKGDSLEGKTVVISGSGNVAQFAAQKAIQLGAKVVTLSDSSGYIYDKEGLTEEKLSLIMEIKNERRGRIKEYLDTYSDAKYHEGKTPWGEKCDVALPCATQNELEEKDAKTLVDNGCILVGEGANMPCTPEAVEVFQKAKIFFSPGKASNAGGVATSGLEMSQNSLRYRWTAEEVDNKLHEIMNDIHDACVKYGSEDGYVDYVKGANIAGFVKVADAMLAQGAV</sequence>
<evidence type="ECO:0000256" key="3">
    <source>
        <dbReference type="ARBA" id="ARBA00023027"/>
    </source>
</evidence>
<dbReference type="RefSeq" id="WP_219038590.1">
    <property type="nucleotide sequence ID" value="NZ_JAHWDF010000001.1"/>
</dbReference>
<dbReference type="PIRSF" id="PIRSF000185">
    <property type="entry name" value="Glu_DH"/>
    <property type="match status" value="1"/>
</dbReference>
<proteinExistence type="inferred from homology"/>
<dbReference type="InterPro" id="IPR006096">
    <property type="entry name" value="Glu/Leu/Phe/Val/Trp_DH_C"/>
</dbReference>
<protein>
    <recommendedName>
        <fullName evidence="4">Glutamate dehydrogenase</fullName>
    </recommendedName>
</protein>
<dbReference type="InterPro" id="IPR033524">
    <property type="entry name" value="Glu/Leu/Phe/Val_DH_AS"/>
</dbReference>
<comment type="caution">
    <text evidence="6">The sequence shown here is derived from an EMBL/GenBank/DDBJ whole genome shotgun (WGS) entry which is preliminary data.</text>
</comment>
<dbReference type="SMART" id="SM00839">
    <property type="entry name" value="ELFV_dehydrog"/>
    <property type="match status" value="1"/>
</dbReference>
<dbReference type="PANTHER" id="PTHR43571">
    <property type="entry name" value="NADP-SPECIFIC GLUTAMATE DEHYDROGENASE 1-RELATED"/>
    <property type="match status" value="1"/>
</dbReference>
<evidence type="ECO:0000259" key="5">
    <source>
        <dbReference type="SMART" id="SM00839"/>
    </source>
</evidence>
<dbReference type="GO" id="GO:0004354">
    <property type="term" value="F:glutamate dehydrogenase (NADP+) activity"/>
    <property type="evidence" value="ECO:0007669"/>
    <property type="project" value="UniProtKB-EC"/>
</dbReference>
<keyword evidence="2 4" id="KW-0560">Oxidoreductase</keyword>
<comment type="similarity">
    <text evidence="1 4">Belongs to the Glu/Leu/Phe/Val dehydrogenases family.</text>
</comment>
<dbReference type="Pfam" id="PF02812">
    <property type="entry name" value="ELFV_dehydrog_N"/>
    <property type="match status" value="1"/>
</dbReference>
<dbReference type="InterPro" id="IPR033922">
    <property type="entry name" value="NAD_bind_Glu_DH"/>
</dbReference>
<evidence type="ECO:0000256" key="4">
    <source>
        <dbReference type="PIRNR" id="PIRNR000185"/>
    </source>
</evidence>
<dbReference type="InterPro" id="IPR014362">
    <property type="entry name" value="Glu_DH"/>
</dbReference>
<evidence type="ECO:0000313" key="6">
    <source>
        <dbReference type="EMBL" id="MBW2960301.1"/>
    </source>
</evidence>
<accession>A0ABS6VXI5</accession>
<feature type="domain" description="Glutamate/phenylalanine/leucine/valine/L-tryptophan dehydrogenase C-terminal" evidence="5">
    <location>
        <begin position="202"/>
        <end position="444"/>
    </location>
</feature>
<dbReference type="EMBL" id="JAHWDF010000001">
    <property type="protein sequence ID" value="MBW2960301.1"/>
    <property type="molecule type" value="Genomic_DNA"/>
</dbReference>
<dbReference type="InterPro" id="IPR050724">
    <property type="entry name" value="Glu_Leu_Phe_Val_DH"/>
</dbReference>
<dbReference type="PANTHER" id="PTHR43571:SF1">
    <property type="entry name" value="NADP-SPECIFIC GLUTAMATE DEHYDROGENASE 1-RELATED"/>
    <property type="match status" value="1"/>
</dbReference>
<evidence type="ECO:0000256" key="1">
    <source>
        <dbReference type="ARBA" id="ARBA00006382"/>
    </source>
</evidence>
<evidence type="ECO:0000256" key="2">
    <source>
        <dbReference type="ARBA" id="ARBA00023002"/>
    </source>
</evidence>
<evidence type="ECO:0000313" key="7">
    <source>
        <dbReference type="Proteomes" id="UP000719267"/>
    </source>
</evidence>